<feature type="coiled-coil region" evidence="6">
    <location>
        <begin position="69"/>
        <end position="113"/>
    </location>
</feature>
<dbReference type="STRING" id="1120975.SAMN02746064_00975"/>
<dbReference type="GO" id="GO:0005886">
    <property type="term" value="C:plasma membrane"/>
    <property type="evidence" value="ECO:0007669"/>
    <property type="project" value="TreeGrafter"/>
</dbReference>
<comment type="function">
    <text evidence="5">Involved in formation and maintenance of cell shape.</text>
</comment>
<dbReference type="InterPro" id="IPR042177">
    <property type="entry name" value="Cell/Rod_1"/>
</dbReference>
<dbReference type="RefSeq" id="WP_073269963.1">
    <property type="nucleotide sequence ID" value="NZ_FQTU01000005.1"/>
</dbReference>
<evidence type="ECO:0000259" key="7">
    <source>
        <dbReference type="Pfam" id="PF04085"/>
    </source>
</evidence>
<evidence type="ECO:0000256" key="6">
    <source>
        <dbReference type="SAM" id="Coils"/>
    </source>
</evidence>
<dbReference type="InterPro" id="IPR042175">
    <property type="entry name" value="Cell/Rod_MreC_2"/>
</dbReference>
<dbReference type="Gene3D" id="2.40.10.340">
    <property type="entry name" value="Rod shape-determining protein MreC, domain 1"/>
    <property type="match status" value="1"/>
</dbReference>
<evidence type="ECO:0000256" key="1">
    <source>
        <dbReference type="ARBA" id="ARBA00009369"/>
    </source>
</evidence>
<organism evidence="8 9">
    <name type="scientific">Alkalibacter saccharofermentans DSM 14828</name>
    <dbReference type="NCBI Taxonomy" id="1120975"/>
    <lineage>
        <taxon>Bacteria</taxon>
        <taxon>Bacillati</taxon>
        <taxon>Bacillota</taxon>
        <taxon>Clostridia</taxon>
        <taxon>Eubacteriales</taxon>
        <taxon>Eubacteriaceae</taxon>
        <taxon>Alkalibacter</taxon>
    </lineage>
</organism>
<dbReference type="OrthoDB" id="9792313at2"/>
<dbReference type="PIRSF" id="PIRSF038471">
    <property type="entry name" value="MreC"/>
    <property type="match status" value="1"/>
</dbReference>
<comment type="similarity">
    <text evidence="1 5">Belongs to the MreC family.</text>
</comment>
<accession>A0A1M4VFE1</accession>
<protein>
    <recommendedName>
        <fullName evidence="2 5">Cell shape-determining protein MreC</fullName>
    </recommendedName>
    <alternativeName>
        <fullName evidence="4 5">Cell shape protein MreC</fullName>
    </alternativeName>
</protein>
<proteinExistence type="inferred from homology"/>
<dbReference type="PANTHER" id="PTHR34138:SF1">
    <property type="entry name" value="CELL SHAPE-DETERMINING PROTEIN MREC"/>
    <property type="match status" value="1"/>
</dbReference>
<dbReference type="EMBL" id="FQTU01000005">
    <property type="protein sequence ID" value="SHE67679.1"/>
    <property type="molecule type" value="Genomic_DNA"/>
</dbReference>
<keyword evidence="6" id="KW-0175">Coiled coil</keyword>
<dbReference type="Proteomes" id="UP000184251">
    <property type="component" value="Unassembled WGS sequence"/>
</dbReference>
<evidence type="ECO:0000256" key="5">
    <source>
        <dbReference type="PIRNR" id="PIRNR038471"/>
    </source>
</evidence>
<dbReference type="PANTHER" id="PTHR34138">
    <property type="entry name" value="CELL SHAPE-DETERMINING PROTEIN MREC"/>
    <property type="match status" value="1"/>
</dbReference>
<dbReference type="NCBIfam" id="TIGR00219">
    <property type="entry name" value="mreC"/>
    <property type="match status" value="1"/>
</dbReference>
<dbReference type="Gene3D" id="2.40.10.350">
    <property type="entry name" value="Rod shape-determining protein MreC, domain 2"/>
    <property type="match status" value="1"/>
</dbReference>
<sequence>MKWFGEHRFGVLIGLVIGMLVLGIGMTSGGRAHTTAPEGLVSSGVGSVSRFFYYSSQYVNNFYEFISDLSTLRSRNEELEEQLGEYKRNLTDYEKVVQENRELKSLLEFKEENAQYEYISASVVAIDPDLGFSVFVINRGSDDGVGNNMTVILKEGLVGRVVEVSASTSKVLSIIDRNSMFNGVCVRTRDYVRITGDDNYKLRGYVDSEAEIEEGDIITTSGLTGNFKKDIVVGEVLEVQTPQGRLEKEVIIEPAVQLEKINNVLIIK</sequence>
<evidence type="ECO:0000256" key="3">
    <source>
        <dbReference type="ARBA" id="ARBA00022960"/>
    </source>
</evidence>
<reference evidence="8 9" key="1">
    <citation type="submission" date="2016-11" db="EMBL/GenBank/DDBJ databases">
        <authorList>
            <person name="Jaros S."/>
            <person name="Januszkiewicz K."/>
            <person name="Wedrychowicz H."/>
        </authorList>
    </citation>
    <scope>NUCLEOTIDE SEQUENCE [LARGE SCALE GENOMIC DNA]</scope>
    <source>
        <strain evidence="8 9">DSM 14828</strain>
    </source>
</reference>
<dbReference type="InterPro" id="IPR055342">
    <property type="entry name" value="MreC_beta-barrel_core"/>
</dbReference>
<evidence type="ECO:0000256" key="4">
    <source>
        <dbReference type="ARBA" id="ARBA00032089"/>
    </source>
</evidence>
<evidence type="ECO:0000313" key="9">
    <source>
        <dbReference type="Proteomes" id="UP000184251"/>
    </source>
</evidence>
<gene>
    <name evidence="8" type="ORF">SAMN02746064_00975</name>
</gene>
<dbReference type="GO" id="GO:0008360">
    <property type="term" value="P:regulation of cell shape"/>
    <property type="evidence" value="ECO:0007669"/>
    <property type="project" value="UniProtKB-KW"/>
</dbReference>
<keyword evidence="9" id="KW-1185">Reference proteome</keyword>
<feature type="domain" description="Rod shape-determining protein MreC beta-barrel core" evidence="7">
    <location>
        <begin position="123"/>
        <end position="268"/>
    </location>
</feature>
<dbReference type="Pfam" id="PF04085">
    <property type="entry name" value="MreC"/>
    <property type="match status" value="1"/>
</dbReference>
<keyword evidence="3 5" id="KW-0133">Cell shape</keyword>
<name>A0A1M4VFE1_9FIRM</name>
<dbReference type="InterPro" id="IPR007221">
    <property type="entry name" value="MreC"/>
</dbReference>
<evidence type="ECO:0000256" key="2">
    <source>
        <dbReference type="ARBA" id="ARBA00013855"/>
    </source>
</evidence>
<evidence type="ECO:0000313" key="8">
    <source>
        <dbReference type="EMBL" id="SHE67679.1"/>
    </source>
</evidence>
<dbReference type="AlphaFoldDB" id="A0A1M4VFE1"/>